<dbReference type="SUPFAM" id="SSF54427">
    <property type="entry name" value="NTF2-like"/>
    <property type="match status" value="1"/>
</dbReference>
<evidence type="ECO:0000259" key="1">
    <source>
        <dbReference type="Pfam" id="PF12680"/>
    </source>
</evidence>
<dbReference type="RefSeq" id="WP_074676181.1">
    <property type="nucleotide sequence ID" value="NZ_CBCSET010000001.1"/>
</dbReference>
<name>A0A1G6XWZ5_9GAMM</name>
<dbReference type="InterPro" id="IPR037401">
    <property type="entry name" value="SnoaL-like"/>
</dbReference>
<dbReference type="Pfam" id="PF12680">
    <property type="entry name" value="SnoaL_2"/>
    <property type="match status" value="1"/>
</dbReference>
<keyword evidence="5" id="KW-1185">Reference proteome</keyword>
<dbReference type="InterPro" id="IPR032710">
    <property type="entry name" value="NTF2-like_dom_sf"/>
</dbReference>
<sequence>MNLQLPSAVQTYFEISNGDDISRMAACFCNDARVIDEKRIHQGIEAIESWQQAARQAFTYRVEPLESSAEDDQLSVTAMVSGDFPGSPLTLKHVFTLRDGRISSLEIAP</sequence>
<evidence type="ECO:0000313" key="4">
    <source>
        <dbReference type="Proteomes" id="UP000182413"/>
    </source>
</evidence>
<dbReference type="Proteomes" id="UP000182413">
    <property type="component" value="Unassembled WGS sequence"/>
</dbReference>
<evidence type="ECO:0000313" key="5">
    <source>
        <dbReference type="Proteomes" id="UP001278050"/>
    </source>
</evidence>
<evidence type="ECO:0000313" key="3">
    <source>
        <dbReference type="EMBL" id="SDD82708.1"/>
    </source>
</evidence>
<dbReference type="OrthoDB" id="8684708at2"/>
<dbReference type="AlphaFoldDB" id="A0A1G6XWZ5"/>
<protein>
    <submittedName>
        <fullName evidence="2">Nuclear transport factor 2 family protein</fullName>
    </submittedName>
    <submittedName>
        <fullName evidence="3">SnoaL-like domain-containing protein</fullName>
    </submittedName>
</protein>
<organism evidence="3 4">
    <name type="scientific">Ectopseudomonas alcaliphila</name>
    <dbReference type="NCBI Taxonomy" id="101564"/>
    <lineage>
        <taxon>Bacteria</taxon>
        <taxon>Pseudomonadati</taxon>
        <taxon>Pseudomonadota</taxon>
        <taxon>Gammaproteobacteria</taxon>
        <taxon>Pseudomonadales</taxon>
        <taxon>Pseudomonadaceae</taxon>
        <taxon>Ectopseudomonas</taxon>
    </lineage>
</organism>
<evidence type="ECO:0000313" key="2">
    <source>
        <dbReference type="EMBL" id="MDX5992404.1"/>
    </source>
</evidence>
<feature type="domain" description="SnoaL-like" evidence="1">
    <location>
        <begin position="9"/>
        <end position="103"/>
    </location>
</feature>
<dbReference type="Gene3D" id="3.10.450.50">
    <property type="match status" value="1"/>
</dbReference>
<dbReference type="Proteomes" id="UP001278050">
    <property type="component" value="Unassembled WGS sequence"/>
</dbReference>
<reference evidence="2 5" key="2">
    <citation type="submission" date="2023-11" db="EMBL/GenBank/DDBJ databases">
        <title>MicrobeMod: A computational toolkit for identifying prokaryotic methylation and restriction-modification with nanopore sequencing.</title>
        <authorList>
            <person name="Crits-Christoph A."/>
            <person name="Kang S.C."/>
            <person name="Lee H."/>
            <person name="Ostrov N."/>
        </authorList>
    </citation>
    <scope>NUCLEOTIDE SEQUENCE [LARGE SCALE GENOMIC DNA]</scope>
    <source>
        <strain evidence="2 5">ATCC BAA-571</strain>
    </source>
</reference>
<accession>A0A1G6XWZ5</accession>
<dbReference type="EMBL" id="JAWXXP010000001">
    <property type="protein sequence ID" value="MDX5992404.1"/>
    <property type="molecule type" value="Genomic_DNA"/>
</dbReference>
<reference evidence="3 4" key="1">
    <citation type="submission" date="2016-10" db="EMBL/GenBank/DDBJ databases">
        <authorList>
            <person name="de Groot N.N."/>
        </authorList>
    </citation>
    <scope>NUCLEOTIDE SEQUENCE [LARGE SCALE GENOMIC DNA]</scope>
    <source>
        <strain evidence="3 4">JCM 10630</strain>
    </source>
</reference>
<gene>
    <name evidence="3" type="ORF">SAMN05216575_1011375</name>
    <name evidence="2" type="ORF">SIM71_10090</name>
</gene>
<dbReference type="EMBL" id="FNAE01000001">
    <property type="protein sequence ID" value="SDD82708.1"/>
    <property type="molecule type" value="Genomic_DNA"/>
</dbReference>
<proteinExistence type="predicted"/>